<sequence length="52" mass="5771">MNTVTIHPDGEFTFWHGDDDPLFGHAILLGTVVQKLLADPAHSDTWLVRVVS</sequence>
<accession>E4NVD9</accession>
<evidence type="ECO:0000313" key="2">
    <source>
        <dbReference type="Proteomes" id="UP000006663"/>
    </source>
</evidence>
<protein>
    <submittedName>
        <fullName evidence="1">Uncharacterized conserved protein (DUF2262)</fullName>
    </submittedName>
</protein>
<gene>
    <name evidence="1" type="ordered locus">Hbor_32930</name>
</gene>
<proteinExistence type="predicted"/>
<organism evidence="1 2">
    <name type="scientific">Halogeometricum borinquense (strain ATCC 700274 / DSM 11551 / JCM 10706 / KCTC 4070 / PR3)</name>
    <dbReference type="NCBI Taxonomy" id="469382"/>
    <lineage>
        <taxon>Archaea</taxon>
        <taxon>Methanobacteriati</taxon>
        <taxon>Methanobacteriota</taxon>
        <taxon>Stenosarchaea group</taxon>
        <taxon>Halobacteria</taxon>
        <taxon>Halobacteriales</taxon>
        <taxon>Haloferacaceae</taxon>
        <taxon>Halogeometricum</taxon>
    </lineage>
</organism>
<dbReference type="KEGG" id="hbo:Hbor_32930"/>
<name>E4NVD9_HALBP</name>
<dbReference type="Proteomes" id="UP000006663">
    <property type="component" value="Plasmid pHBOR02"/>
</dbReference>
<dbReference type="EMBL" id="CP001692">
    <property type="protein sequence ID" value="ADQ68823.1"/>
    <property type="molecule type" value="Genomic_DNA"/>
</dbReference>
<keyword evidence="2" id="KW-1185">Reference proteome</keyword>
<keyword evidence="1" id="KW-0614">Plasmid</keyword>
<dbReference type="AlphaFoldDB" id="E4NVD9"/>
<geneLocation type="plasmid" evidence="1 2">
    <name>pHBOR02</name>
</geneLocation>
<evidence type="ECO:0000313" key="1">
    <source>
        <dbReference type="EMBL" id="ADQ68823.1"/>
    </source>
</evidence>
<dbReference type="HOGENOM" id="CLU_3075194_0_0_2"/>
<reference evidence="2" key="1">
    <citation type="journal article" date="2009" name="Stand. Genomic Sci.">
        <title>Complete genome sequence of Halogeometricum borinquense type strain (PR3).</title>
        <authorList>
            <person name="Malfatti S."/>
            <person name="Tindall B.J."/>
            <person name="Schneider S."/>
            <person name="Fahnrich R."/>
            <person name="Lapidus A."/>
            <person name="Labuttii K."/>
            <person name="Copeland A."/>
            <person name="Glavina Del Rio T."/>
            <person name="Nolan M."/>
            <person name="Chen F."/>
            <person name="Lucas S."/>
            <person name="Tice H."/>
            <person name="Cheng J.F."/>
            <person name="Bruce D."/>
            <person name="Goodwin L."/>
            <person name="Pitluck S."/>
            <person name="Anderson I."/>
            <person name="Pati A."/>
            <person name="Ivanova N."/>
            <person name="Mavromatis K."/>
            <person name="Chen A."/>
            <person name="Palaniappan K."/>
            <person name="D'haeseleer P."/>
            <person name="Goker M."/>
            <person name="Bristow J."/>
            <person name="Eisen J.A."/>
            <person name="Markowitz V."/>
            <person name="Hugenholtz P."/>
            <person name="Kyrpides N.C."/>
            <person name="Klenk H.P."/>
            <person name="Chain P."/>
        </authorList>
    </citation>
    <scope>NUCLEOTIDE SEQUENCE [LARGE SCALE GENOMIC DNA]</scope>
    <source>
        <strain evidence="2">ATCC 700274 / DSM 11551 / JCM 10706 / KCTC 4070 / PR3</strain>
        <plasmid evidence="2">pHBOR02</plasmid>
    </source>
</reference>